<reference evidence="2 3" key="1">
    <citation type="submission" date="2017-08" db="EMBL/GenBank/DDBJ databases">
        <title>Infants hospitalized years apart are colonized by the same room-sourced microbial strains.</title>
        <authorList>
            <person name="Brooks B."/>
            <person name="Olm M.R."/>
            <person name="Firek B.A."/>
            <person name="Baker R."/>
            <person name="Thomas B.C."/>
            <person name="Morowitz M.J."/>
            <person name="Banfield J.F."/>
        </authorList>
    </citation>
    <scope>NUCLEOTIDE SEQUENCE [LARGE SCALE GENOMIC DNA]</scope>
    <source>
        <strain evidence="2">S2_005_002_R2_34</strain>
    </source>
</reference>
<dbReference type="PANTHER" id="PTHR14119">
    <property type="entry name" value="HYDROLASE"/>
    <property type="match status" value="1"/>
</dbReference>
<comment type="caution">
    <text evidence="2">The sequence shown here is derived from an EMBL/GenBank/DDBJ whole genome shotgun (WGS) entry which is preliminary data.</text>
</comment>
<protein>
    <submittedName>
        <fullName evidence="2">Isochorismatase</fullName>
    </submittedName>
</protein>
<feature type="domain" description="Isochorismatase-like" evidence="1">
    <location>
        <begin position="10"/>
        <end position="153"/>
    </location>
</feature>
<dbReference type="AlphaFoldDB" id="A0A2W5N9J9"/>
<dbReference type="Pfam" id="PF00857">
    <property type="entry name" value="Isochorismatase"/>
    <property type="match status" value="1"/>
</dbReference>
<dbReference type="InterPro" id="IPR036380">
    <property type="entry name" value="Isochorismatase-like_sf"/>
</dbReference>
<evidence type="ECO:0000313" key="3">
    <source>
        <dbReference type="Proteomes" id="UP000249185"/>
    </source>
</evidence>
<dbReference type="Gene3D" id="3.40.50.850">
    <property type="entry name" value="Isochorismatase-like"/>
    <property type="match status" value="1"/>
</dbReference>
<dbReference type="InterPro" id="IPR000868">
    <property type="entry name" value="Isochorismatase-like_dom"/>
</dbReference>
<accession>A0A2W5N9J9</accession>
<organism evidence="2 3">
    <name type="scientific">Rhodovulum sulfidophilum</name>
    <name type="common">Rhodobacter sulfidophilus</name>
    <dbReference type="NCBI Taxonomy" id="35806"/>
    <lineage>
        <taxon>Bacteria</taxon>
        <taxon>Pseudomonadati</taxon>
        <taxon>Pseudomonadota</taxon>
        <taxon>Alphaproteobacteria</taxon>
        <taxon>Rhodobacterales</taxon>
        <taxon>Paracoccaceae</taxon>
        <taxon>Rhodovulum</taxon>
    </lineage>
</organism>
<name>A0A2W5N9J9_RHOSU</name>
<dbReference type="InterPro" id="IPR050993">
    <property type="entry name" value="Isochorismatase_domain"/>
</dbReference>
<gene>
    <name evidence="2" type="ORF">DI556_12400</name>
</gene>
<evidence type="ECO:0000313" key="2">
    <source>
        <dbReference type="EMBL" id="PZQ48949.1"/>
    </source>
</evidence>
<sequence>MTLDVTRSELLVIDVQPRLLKAIDGAEALTLNLRRLVEAARRLGVPVDFTEQNSRALGPTLPELGAAPEEVTEKMSFDALRTPGFVDALNPEAAKVVAGAEAHICVTQTVLGLLGQGMKVYVVADAVGSRTPANRAAGLARMERHGAEIVTTEMVLFEWLGTAEHPDFRAISALIK</sequence>
<proteinExistence type="predicted"/>
<evidence type="ECO:0000259" key="1">
    <source>
        <dbReference type="Pfam" id="PF00857"/>
    </source>
</evidence>
<dbReference type="PANTHER" id="PTHR14119:SF3">
    <property type="entry name" value="ISOCHORISMATASE DOMAIN-CONTAINING PROTEIN 2"/>
    <property type="match status" value="1"/>
</dbReference>
<dbReference type="Proteomes" id="UP000249185">
    <property type="component" value="Unassembled WGS sequence"/>
</dbReference>
<dbReference type="SUPFAM" id="SSF52499">
    <property type="entry name" value="Isochorismatase-like hydrolases"/>
    <property type="match status" value="1"/>
</dbReference>
<dbReference type="EMBL" id="QFPW01000009">
    <property type="protein sequence ID" value="PZQ48949.1"/>
    <property type="molecule type" value="Genomic_DNA"/>
</dbReference>